<accession>A0ACC6MCT6</accession>
<protein>
    <submittedName>
        <fullName evidence="1">Isoprenylcysteine carboxylmethyltransferase family protein</fullName>
    </submittedName>
</protein>
<evidence type="ECO:0000313" key="1">
    <source>
        <dbReference type="EMBL" id="MDZ5084745.1"/>
    </source>
</evidence>
<comment type="caution">
    <text evidence="1">The sequence shown here is derived from an EMBL/GenBank/DDBJ whole genome shotgun (WGS) entry which is preliminary data.</text>
</comment>
<organism evidence="1 2">
    <name type="scientific">Mycolicibacterium parafortuitum</name>
    <name type="common">Mycobacterium parafortuitum</name>
    <dbReference type="NCBI Taxonomy" id="39692"/>
    <lineage>
        <taxon>Bacteria</taxon>
        <taxon>Bacillati</taxon>
        <taxon>Actinomycetota</taxon>
        <taxon>Actinomycetes</taxon>
        <taxon>Mycobacteriales</taxon>
        <taxon>Mycobacteriaceae</taxon>
        <taxon>Mycolicibacterium</taxon>
    </lineage>
</organism>
<sequence>MTALRVATSAILGLMLFAALVFVPAGTLRYWQAWVFLAVFAVCTLGPSIHLAVHYPAALDRRMKVGPTAETRPAQRLIIVGAWLMFVLIVVVSVLDWRMGWSSVPVWAVIVGDVLVAAGLLSTQLVVVQNNYAGASIRIEEGQPLVSTGLYSVVRHPMYSAALVMTVGIPPALGSWWGLLVVAATFPPVFVARILDEERALTAELAGYPQYRARVRYRLVPGVW</sequence>
<reference evidence="1 2" key="1">
    <citation type="journal article" date="2021" name="Chemosphere">
        <title>Bioballs carrying a syntrophic Rhodococcus and Mycolicibacterium consortium for simultaneous sorption and biodegradation of fuel oil in contaminated freshwater.</title>
        <authorList>
            <person name="Naloka K."/>
            <person name="Polrit D."/>
            <person name="Muangchinda C."/>
            <person name="Thoetkiattikul H."/>
            <person name="Pinyakong O."/>
        </authorList>
    </citation>
    <scope>NUCLEOTIDE SEQUENCE [LARGE SCALE GENOMIC DNA]</scope>
    <source>
        <strain evidence="1 2">J101</strain>
    </source>
</reference>
<dbReference type="Proteomes" id="UP001289645">
    <property type="component" value="Unassembled WGS sequence"/>
</dbReference>
<evidence type="ECO:0000313" key="2">
    <source>
        <dbReference type="Proteomes" id="UP001289645"/>
    </source>
</evidence>
<dbReference type="EMBL" id="JAOXLN010000003">
    <property type="protein sequence ID" value="MDZ5084745.1"/>
    <property type="molecule type" value="Genomic_DNA"/>
</dbReference>
<proteinExistence type="predicted"/>
<name>A0ACC6MCT6_MYCPF</name>
<keyword evidence="2" id="KW-1185">Reference proteome</keyword>
<gene>
    <name evidence="1" type="ORF">OHX15_05035</name>
</gene>